<dbReference type="OrthoDB" id="43460at2759"/>
<name>A0A1Y1WL13_9FUNG</name>
<dbReference type="SUPFAM" id="SSF52087">
    <property type="entry name" value="CRAL/TRIO domain"/>
    <property type="match status" value="1"/>
</dbReference>
<dbReference type="AlphaFoldDB" id="A0A1Y1WL13"/>
<evidence type="ECO:0000313" key="3">
    <source>
        <dbReference type="Proteomes" id="UP000193922"/>
    </source>
</evidence>
<dbReference type="SUPFAM" id="SSF46938">
    <property type="entry name" value="CRAL/TRIO N-terminal domain"/>
    <property type="match status" value="1"/>
</dbReference>
<dbReference type="InterPro" id="IPR052432">
    <property type="entry name" value="PITP/CRAL-TRIO"/>
</dbReference>
<dbReference type="CDD" id="cd00170">
    <property type="entry name" value="SEC14"/>
    <property type="match status" value="1"/>
</dbReference>
<keyword evidence="3" id="KW-1185">Reference proteome</keyword>
<dbReference type="PANTHER" id="PTHR46590">
    <property type="entry name" value="PHOSPHATIDYLINOSITOL TRANSFER PROTEIN CSR1-RELATED"/>
    <property type="match status" value="1"/>
</dbReference>
<dbReference type="Proteomes" id="UP000193922">
    <property type="component" value="Unassembled WGS sequence"/>
</dbReference>
<dbReference type="STRING" id="61395.A0A1Y1WL13"/>
<accession>A0A1Y1WL13</accession>
<gene>
    <name evidence="2" type="ORF">DL89DRAFT_254135</name>
</gene>
<dbReference type="SMART" id="SM00516">
    <property type="entry name" value="SEC14"/>
    <property type="match status" value="1"/>
</dbReference>
<dbReference type="InterPro" id="IPR036865">
    <property type="entry name" value="CRAL-TRIO_dom_sf"/>
</dbReference>
<dbReference type="EMBL" id="MCFD01000001">
    <property type="protein sequence ID" value="ORX74270.1"/>
    <property type="molecule type" value="Genomic_DNA"/>
</dbReference>
<organism evidence="2 3">
    <name type="scientific">Linderina pennispora</name>
    <dbReference type="NCBI Taxonomy" id="61395"/>
    <lineage>
        <taxon>Eukaryota</taxon>
        <taxon>Fungi</taxon>
        <taxon>Fungi incertae sedis</taxon>
        <taxon>Zoopagomycota</taxon>
        <taxon>Kickxellomycotina</taxon>
        <taxon>Kickxellomycetes</taxon>
        <taxon>Kickxellales</taxon>
        <taxon>Kickxellaceae</taxon>
        <taxon>Linderina</taxon>
    </lineage>
</organism>
<dbReference type="GeneID" id="63801900"/>
<dbReference type="InterPro" id="IPR036273">
    <property type="entry name" value="CRAL/TRIO_N_dom_sf"/>
</dbReference>
<dbReference type="InterPro" id="IPR001251">
    <property type="entry name" value="CRAL-TRIO_dom"/>
</dbReference>
<dbReference type="Gene3D" id="3.40.525.10">
    <property type="entry name" value="CRAL-TRIO lipid binding domain"/>
    <property type="match status" value="1"/>
</dbReference>
<evidence type="ECO:0000259" key="1">
    <source>
        <dbReference type="PROSITE" id="PS50191"/>
    </source>
</evidence>
<dbReference type="PROSITE" id="PS50191">
    <property type="entry name" value="CRAL_TRIO"/>
    <property type="match status" value="1"/>
</dbReference>
<feature type="domain" description="CRAL-TRIO" evidence="1">
    <location>
        <begin position="202"/>
        <end position="339"/>
    </location>
</feature>
<comment type="caution">
    <text evidence="2">The sequence shown here is derived from an EMBL/GenBank/DDBJ whole genome shotgun (WGS) entry which is preliminary data.</text>
</comment>
<sequence length="525" mass="59501">MSSIFKSLSRQKTAETISAQFTKGRLDKSGCYENLLPVEEKLLSDFWGRLLEDFDKPIDSIPCDPINRPVDYDDAAEQQKAKDTPPFEVYKGTMFNESVADKCKELGIVSEEGSEGELVPAYQTQIRDNTLRSAFWSVIREDHPDVLMLRFLRARKWDLDKAYKMAIAAVKWRVTENVEEIIWYGDLKNDASLMWKGVSYAHGHDKLGQPIIWSSSCLHHQKDQSYTQLKRRCGRCWRRPIERVCLIMDLTDHSNANMDWPFVKTFVKFLESYYPECLGVCIVYNGPWWFSGVWKMISPLLDPVVASKIQFAQKPEGLMKFIDECQLLKARGGKDAYEYEYIKPAASENSRMFDAAGREQVTAVLDKVHERFIEVTKAYVQAKKDDDEAKFKELAAERVRISNEVRSVAMEKDAYTRARHFYHRTGVLEGVNVDWTKVQAVSPEDLAAAEAAALQSKMTSGLRSGTQSRASSGAGIALAVARTIDAARNPGRLEHAGAVAGDSLHISLLFLFQFTENSQITSLAR</sequence>
<dbReference type="Pfam" id="PF03765">
    <property type="entry name" value="CRAL_TRIO_N"/>
    <property type="match status" value="1"/>
</dbReference>
<reference evidence="2 3" key="1">
    <citation type="submission" date="2016-07" db="EMBL/GenBank/DDBJ databases">
        <title>Pervasive Adenine N6-methylation of Active Genes in Fungi.</title>
        <authorList>
            <consortium name="DOE Joint Genome Institute"/>
            <person name="Mondo S.J."/>
            <person name="Dannebaum R.O."/>
            <person name="Kuo R.C."/>
            <person name="Labutti K."/>
            <person name="Haridas S."/>
            <person name="Kuo A."/>
            <person name="Salamov A."/>
            <person name="Ahrendt S.R."/>
            <person name="Lipzen A."/>
            <person name="Sullivan W."/>
            <person name="Andreopoulos W.B."/>
            <person name="Clum A."/>
            <person name="Lindquist E."/>
            <person name="Daum C."/>
            <person name="Ramamoorthy G.K."/>
            <person name="Gryganskyi A."/>
            <person name="Culley D."/>
            <person name="Magnuson J.K."/>
            <person name="James T.Y."/>
            <person name="O'Malley M.A."/>
            <person name="Stajich J.E."/>
            <person name="Spatafora J.W."/>
            <person name="Visel A."/>
            <person name="Grigoriev I.V."/>
        </authorList>
    </citation>
    <scope>NUCLEOTIDE SEQUENCE [LARGE SCALE GENOMIC DNA]</scope>
    <source>
        <strain evidence="2 3">ATCC 12442</strain>
    </source>
</reference>
<dbReference type="RefSeq" id="XP_040747481.1">
    <property type="nucleotide sequence ID" value="XM_040885252.1"/>
</dbReference>
<dbReference type="InterPro" id="IPR011074">
    <property type="entry name" value="CRAL/TRIO_N_dom"/>
</dbReference>
<evidence type="ECO:0000313" key="2">
    <source>
        <dbReference type="EMBL" id="ORX74270.1"/>
    </source>
</evidence>
<dbReference type="Pfam" id="PF00650">
    <property type="entry name" value="CRAL_TRIO"/>
    <property type="match status" value="1"/>
</dbReference>
<protein>
    <submittedName>
        <fullName evidence="2">CRAL/TRIO domain-containing protein</fullName>
    </submittedName>
</protein>
<dbReference type="PANTHER" id="PTHR46590:SF1">
    <property type="entry name" value="PHOSPHATIDYLINOSITOL TRANSFER PROTEIN CSR1"/>
    <property type="match status" value="1"/>
</dbReference>
<dbReference type="SMART" id="SM01100">
    <property type="entry name" value="CRAL_TRIO_N"/>
    <property type="match status" value="1"/>
</dbReference>
<proteinExistence type="predicted"/>